<dbReference type="CDD" id="cd02440">
    <property type="entry name" value="AdoMet_MTases"/>
    <property type="match status" value="1"/>
</dbReference>
<dbReference type="GO" id="GO:0008168">
    <property type="term" value="F:methyltransferase activity"/>
    <property type="evidence" value="ECO:0007669"/>
    <property type="project" value="UniProtKB-KW"/>
</dbReference>
<evidence type="ECO:0000256" key="2">
    <source>
        <dbReference type="ARBA" id="ARBA00022679"/>
    </source>
</evidence>
<accession>A0A7H8NGY5</accession>
<dbReference type="InterPro" id="IPR041698">
    <property type="entry name" value="Methyltransf_25"/>
</dbReference>
<evidence type="ECO:0000313" key="4">
    <source>
        <dbReference type="EMBL" id="QKW53765.1"/>
    </source>
</evidence>
<keyword evidence="2 4" id="KW-0808">Transferase</keyword>
<evidence type="ECO:0000256" key="1">
    <source>
        <dbReference type="ARBA" id="ARBA00022603"/>
    </source>
</evidence>
<protein>
    <submittedName>
        <fullName evidence="4">Class I SAM-dependent methyltransferase</fullName>
    </submittedName>
</protein>
<name>A0A7H8NGY5_9ACTN</name>
<dbReference type="RefSeq" id="WP_176165469.1">
    <property type="nucleotide sequence ID" value="NZ_CP054929.1"/>
</dbReference>
<dbReference type="SUPFAM" id="SSF53335">
    <property type="entry name" value="S-adenosyl-L-methionine-dependent methyltransferases"/>
    <property type="match status" value="1"/>
</dbReference>
<reference evidence="4 5" key="1">
    <citation type="submission" date="2020-06" db="EMBL/GenBank/DDBJ databases">
        <title>Genome mining for natural products.</title>
        <authorList>
            <person name="Zhang B."/>
            <person name="Shi J."/>
            <person name="Ge H."/>
        </authorList>
    </citation>
    <scope>NUCLEOTIDE SEQUENCE [LARGE SCALE GENOMIC DNA]</scope>
    <source>
        <strain evidence="4 5">NA00687</strain>
    </source>
</reference>
<keyword evidence="5" id="KW-1185">Reference proteome</keyword>
<dbReference type="Proteomes" id="UP000509303">
    <property type="component" value="Chromosome"/>
</dbReference>
<sequence length="273" mass="29838">MTSQFDGLAADYARMAPEHPVRAYVERHTLLETLGDVHGTRALDLGCGAGVYTRLLRERGAVDVTGTDVSEGMLDIARRRERADGLGVRYLRRDATRVDDPVDSALDGAFELIVSVYALPYAATEEELTTMCRTARRALGPSGGRLVAATLDPDISAEPGYYDAYGFEVSALPDADGAAADRAPIRLTLRWANTVIPLDVRRWSAPTIEQALRRAGFDTVERVRPRVSEEGRQRFGDAYWRDYLDRPHLLILDCAAGPTTPHTAGPDPDAPAS</sequence>
<evidence type="ECO:0000313" key="5">
    <source>
        <dbReference type="Proteomes" id="UP000509303"/>
    </source>
</evidence>
<organism evidence="4 5">
    <name type="scientific">Streptomyces buecherae</name>
    <dbReference type="NCBI Taxonomy" id="2763006"/>
    <lineage>
        <taxon>Bacteria</taxon>
        <taxon>Bacillati</taxon>
        <taxon>Actinomycetota</taxon>
        <taxon>Actinomycetes</taxon>
        <taxon>Kitasatosporales</taxon>
        <taxon>Streptomycetaceae</taxon>
        <taxon>Streptomyces</taxon>
    </lineage>
</organism>
<dbReference type="GO" id="GO:0017000">
    <property type="term" value="P:antibiotic biosynthetic process"/>
    <property type="evidence" value="ECO:0007669"/>
    <property type="project" value="UniProtKB-ARBA"/>
</dbReference>
<feature type="domain" description="Methyltransferase" evidence="3">
    <location>
        <begin position="43"/>
        <end position="143"/>
    </location>
</feature>
<evidence type="ECO:0000259" key="3">
    <source>
        <dbReference type="Pfam" id="PF13649"/>
    </source>
</evidence>
<dbReference type="Gene3D" id="3.40.50.150">
    <property type="entry name" value="Vaccinia Virus protein VP39"/>
    <property type="match status" value="1"/>
</dbReference>
<dbReference type="PANTHER" id="PTHR43861:SF1">
    <property type="entry name" value="TRANS-ACONITATE 2-METHYLTRANSFERASE"/>
    <property type="match status" value="1"/>
</dbReference>
<keyword evidence="1 4" id="KW-0489">Methyltransferase</keyword>
<proteinExistence type="predicted"/>
<dbReference type="EMBL" id="CP054929">
    <property type="protein sequence ID" value="QKW53765.1"/>
    <property type="molecule type" value="Genomic_DNA"/>
</dbReference>
<dbReference type="GO" id="GO:0032259">
    <property type="term" value="P:methylation"/>
    <property type="evidence" value="ECO:0007669"/>
    <property type="project" value="UniProtKB-KW"/>
</dbReference>
<dbReference type="PANTHER" id="PTHR43861">
    <property type="entry name" value="TRANS-ACONITATE 2-METHYLTRANSFERASE-RELATED"/>
    <property type="match status" value="1"/>
</dbReference>
<dbReference type="InterPro" id="IPR029063">
    <property type="entry name" value="SAM-dependent_MTases_sf"/>
</dbReference>
<dbReference type="Pfam" id="PF13649">
    <property type="entry name" value="Methyltransf_25"/>
    <property type="match status" value="1"/>
</dbReference>
<gene>
    <name evidence="4" type="ORF">HUT08_34170</name>
</gene>
<dbReference type="AlphaFoldDB" id="A0A7H8NGY5"/>